<dbReference type="Proteomes" id="UP001461498">
    <property type="component" value="Unassembled WGS sequence"/>
</dbReference>
<dbReference type="EMBL" id="JAPXFL010000009">
    <property type="protein sequence ID" value="KAK9502018.1"/>
    <property type="molecule type" value="Genomic_DNA"/>
</dbReference>
<keyword evidence="2" id="KW-1185">Reference proteome</keyword>
<accession>A0AAW1CT22</accession>
<protein>
    <submittedName>
        <fullName evidence="1">Uncharacterized protein</fullName>
    </submittedName>
</protein>
<evidence type="ECO:0000313" key="2">
    <source>
        <dbReference type="Proteomes" id="UP001461498"/>
    </source>
</evidence>
<dbReference type="AlphaFoldDB" id="A0AAW1CT22"/>
<sequence length="583" mass="67371">MRSSQTNNNFRESFKKIFNIFKSNNTNGENNSEDYSQEFKKPYVSSRNILLHDRPVKVHVALTKSKPGDKSEQLISKQSLTELMRNDSQFNSFTNNQYQLKSTVVIEGIKERDGDKSVIYVNDSIPVSLRRRFNGKKKNKEITIRCKLYKADCSSYPNGKYHESDTVVSPLTMRKVDVPLQELRSSLNGFTRRLSTFEEVPWLTAVHHIPQTRNIKSGEQLNLKRPSSVYKPPKYTHYFTKKKSNEDLLFKEPSIEHKQAFSNNMKNKKSLSFPTGIKPRIFEEFICMDDNNNDNLPMYNTVGTITKSIKWKGNNNVDENINKLKSCVKISMPIIRQTTSFRNKRNKVTNNINRTKYRVSYLKQDISEQSFETASNNDFDAANKKLLKLTNKSSMKANNLMKRPVLKNSVSSKRNYEEFVNAITNKKSSFTRMSTGGVAVKNSQEVNQIEEIPVTSIVITRSRTRLIKYNDGTDIEEKVGRQTVRVDAPPGALYARYTPNSSLLPNTPIELNGQNYDSRSKEQELFCMKYPEIDLKEELKQQVPNESPDKYSEILADDYNPLTWLYSHYNKTKSLILQFSNKN</sequence>
<comment type="caution">
    <text evidence="1">The sequence shown here is derived from an EMBL/GenBank/DDBJ whole genome shotgun (WGS) entry which is preliminary data.</text>
</comment>
<organism evidence="1 2">
    <name type="scientific">Rhynocoris fuscipes</name>
    <dbReference type="NCBI Taxonomy" id="488301"/>
    <lineage>
        <taxon>Eukaryota</taxon>
        <taxon>Metazoa</taxon>
        <taxon>Ecdysozoa</taxon>
        <taxon>Arthropoda</taxon>
        <taxon>Hexapoda</taxon>
        <taxon>Insecta</taxon>
        <taxon>Pterygota</taxon>
        <taxon>Neoptera</taxon>
        <taxon>Paraneoptera</taxon>
        <taxon>Hemiptera</taxon>
        <taxon>Heteroptera</taxon>
        <taxon>Panheteroptera</taxon>
        <taxon>Cimicomorpha</taxon>
        <taxon>Reduviidae</taxon>
        <taxon>Harpactorinae</taxon>
        <taxon>Harpactorini</taxon>
        <taxon>Rhynocoris</taxon>
    </lineage>
</organism>
<reference evidence="1 2" key="1">
    <citation type="submission" date="2022-12" db="EMBL/GenBank/DDBJ databases">
        <title>Chromosome-level genome assembly of true bugs.</title>
        <authorList>
            <person name="Ma L."/>
            <person name="Li H."/>
        </authorList>
    </citation>
    <scope>NUCLEOTIDE SEQUENCE [LARGE SCALE GENOMIC DNA]</scope>
    <source>
        <strain evidence="1">Lab_2022b</strain>
    </source>
</reference>
<evidence type="ECO:0000313" key="1">
    <source>
        <dbReference type="EMBL" id="KAK9502018.1"/>
    </source>
</evidence>
<name>A0AAW1CT22_9HEMI</name>
<gene>
    <name evidence="1" type="ORF">O3M35_012629</name>
</gene>
<proteinExistence type="predicted"/>